<dbReference type="NCBIfam" id="TIGR01777">
    <property type="entry name" value="yfcH"/>
    <property type="match status" value="1"/>
</dbReference>
<evidence type="ECO:0000256" key="1">
    <source>
        <dbReference type="ARBA" id="ARBA00009353"/>
    </source>
</evidence>
<name>A0A437QD58_9GAMM</name>
<comment type="caution">
    <text evidence="4">The sequence shown here is derived from an EMBL/GenBank/DDBJ whole genome shotgun (WGS) entry which is preliminary data.</text>
</comment>
<feature type="domain" description="NAD-dependent epimerase/dehydratase" evidence="2">
    <location>
        <begin position="4"/>
        <end position="217"/>
    </location>
</feature>
<feature type="domain" description="DUF1731" evidence="3">
    <location>
        <begin position="252"/>
        <end position="297"/>
    </location>
</feature>
<accession>A0A437QD58</accession>
<comment type="similarity">
    <text evidence="1">Belongs to the NAD(P)-dependent epimerase/dehydratase family. SDR39U1 subfamily.</text>
</comment>
<dbReference type="Pfam" id="PF01370">
    <property type="entry name" value="Epimerase"/>
    <property type="match status" value="1"/>
</dbReference>
<dbReference type="PANTHER" id="PTHR11092:SF0">
    <property type="entry name" value="EPIMERASE FAMILY PROTEIN SDR39U1"/>
    <property type="match status" value="1"/>
</dbReference>
<reference evidence="4 5" key="1">
    <citation type="submission" date="2019-01" db="EMBL/GenBank/DDBJ databases">
        <authorList>
            <person name="Chen W.-M."/>
        </authorList>
    </citation>
    <scope>NUCLEOTIDE SEQUENCE [LARGE SCALE GENOMIC DNA]</scope>
    <source>
        <strain evidence="4 5">HPM-16</strain>
    </source>
</reference>
<evidence type="ECO:0000259" key="3">
    <source>
        <dbReference type="Pfam" id="PF08338"/>
    </source>
</evidence>
<dbReference type="EMBL" id="SACQ01000001">
    <property type="protein sequence ID" value="RVU32466.1"/>
    <property type="molecule type" value="Genomic_DNA"/>
</dbReference>
<dbReference type="InterPro" id="IPR010099">
    <property type="entry name" value="SDR39U1"/>
</dbReference>
<organism evidence="4 5">
    <name type="scientific">Neptunomonas marina</name>
    <dbReference type="NCBI Taxonomy" id="1815562"/>
    <lineage>
        <taxon>Bacteria</taxon>
        <taxon>Pseudomonadati</taxon>
        <taxon>Pseudomonadota</taxon>
        <taxon>Gammaproteobacteria</taxon>
        <taxon>Oceanospirillales</taxon>
        <taxon>Oceanospirillaceae</taxon>
        <taxon>Neptunomonas</taxon>
    </lineage>
</organism>
<dbReference type="SUPFAM" id="SSF51735">
    <property type="entry name" value="NAD(P)-binding Rossmann-fold domains"/>
    <property type="match status" value="1"/>
</dbReference>
<dbReference type="InterPro" id="IPR036291">
    <property type="entry name" value="NAD(P)-bd_dom_sf"/>
</dbReference>
<dbReference type="PANTHER" id="PTHR11092">
    <property type="entry name" value="SUGAR NUCLEOTIDE EPIMERASE RELATED"/>
    <property type="match status" value="1"/>
</dbReference>
<proteinExistence type="inferred from homology"/>
<keyword evidence="5" id="KW-1185">Reference proteome</keyword>
<dbReference type="InterPro" id="IPR013549">
    <property type="entry name" value="DUF1731"/>
</dbReference>
<sequence>MNYLVTGGTGFIGQQLVKELIKSGNTVTVVSRQPHKVAKLLGQQVHAVSPDDIKELDANIDVVVNLAGAPIVDKRWSEHRKALLRDSRIAFTEQLINDLESIGAQPNCFISGSAIGFYGSHSGGSPLDEQGSVAPGFTHDLCRDWENAAQNAQTKLGSRVCTLRTGVVVGPNGGALKKMITPFKLGLGGPIGHGLQWMSWVHLDDEVAAIQFLVAHDTLQGPFNLTAPGAVTNETFSHALGRAVNRPAKLRMPAVVMELMLGEASELLTQGQRVFPARLLEAGFTFKYPELKEALAASV</sequence>
<evidence type="ECO:0000313" key="4">
    <source>
        <dbReference type="EMBL" id="RVU32466.1"/>
    </source>
</evidence>
<dbReference type="CDD" id="cd05242">
    <property type="entry name" value="SDR_a8"/>
    <property type="match status" value="1"/>
</dbReference>
<dbReference type="Pfam" id="PF08338">
    <property type="entry name" value="DUF1731"/>
    <property type="match status" value="1"/>
</dbReference>
<evidence type="ECO:0000313" key="5">
    <source>
        <dbReference type="Proteomes" id="UP000282818"/>
    </source>
</evidence>
<dbReference type="RefSeq" id="WP_127692635.1">
    <property type="nucleotide sequence ID" value="NZ_SACQ01000001.1"/>
</dbReference>
<gene>
    <name evidence="4" type="ORF">EOE65_02115</name>
</gene>
<dbReference type="Proteomes" id="UP000282818">
    <property type="component" value="Unassembled WGS sequence"/>
</dbReference>
<dbReference type="Gene3D" id="3.40.50.720">
    <property type="entry name" value="NAD(P)-binding Rossmann-like Domain"/>
    <property type="match status" value="1"/>
</dbReference>
<evidence type="ECO:0000259" key="2">
    <source>
        <dbReference type="Pfam" id="PF01370"/>
    </source>
</evidence>
<dbReference type="InterPro" id="IPR001509">
    <property type="entry name" value="Epimerase_deHydtase"/>
</dbReference>
<protein>
    <submittedName>
        <fullName evidence="4">TIGR01777 family protein</fullName>
    </submittedName>
</protein>
<dbReference type="AlphaFoldDB" id="A0A437QD58"/>